<evidence type="ECO:0000259" key="1">
    <source>
        <dbReference type="Pfam" id="PF03413"/>
    </source>
</evidence>
<comment type="caution">
    <text evidence="2">The sequence shown here is derived from an EMBL/GenBank/DDBJ whole genome shotgun (WGS) entry which is preliminary data.</text>
</comment>
<protein>
    <submittedName>
        <fullName evidence="2">PepSY domain-containing protein</fullName>
    </submittedName>
</protein>
<sequence length="154" mass="17781">MKKALLFLFLTLNCISFSDVKFTKDEALSKALSFSKNGELNSIELEYYKKKPIWEIEIIDGNSKMIFKIDANNGKIISTKVNYEKKVQNNETDILSISEIKYIISKHVKHPIYTEISLDKNFGKKIYNIKIVDNNIVISYIIDAHTGEILEIEK</sequence>
<dbReference type="SUPFAM" id="SSF54403">
    <property type="entry name" value="Cystatin/monellin"/>
    <property type="match status" value="1"/>
</dbReference>
<dbReference type="Proteomes" id="UP000526184">
    <property type="component" value="Unassembled WGS sequence"/>
</dbReference>
<feature type="domain" description="PepSY" evidence="1">
    <location>
        <begin position="95"/>
        <end position="153"/>
    </location>
</feature>
<gene>
    <name evidence="2" type="ORF">HP397_05860</name>
</gene>
<feature type="domain" description="PepSY" evidence="1">
    <location>
        <begin position="23"/>
        <end position="79"/>
    </location>
</feature>
<dbReference type="Pfam" id="PF03413">
    <property type="entry name" value="PepSY"/>
    <property type="match status" value="2"/>
</dbReference>
<keyword evidence="3" id="KW-1185">Reference proteome</keyword>
<dbReference type="AlphaFoldDB" id="A0A7Z0TAS6"/>
<dbReference type="RefSeq" id="WP_067321428.1">
    <property type="nucleotide sequence ID" value="NZ_JABMKT010000034.1"/>
</dbReference>
<name>A0A7Z0TAS6_9FUSO</name>
<dbReference type="InterPro" id="IPR025711">
    <property type="entry name" value="PepSY"/>
</dbReference>
<accession>A0A7Z0TAS6</accession>
<reference evidence="2 3" key="1">
    <citation type="submission" date="2020-05" db="EMBL/GenBank/DDBJ databases">
        <title>Streptobacillus felis strain LHL191014123.</title>
        <authorList>
            <person name="Fawzy A."/>
            <person name="Rau J."/>
            <person name="Risse K."/>
            <person name="Schauerte N."/>
            <person name="Geiger C."/>
            <person name="Blom J."/>
            <person name="Imirzalioglu C."/>
            <person name="Falgenhauer J."/>
            <person name="Bach A."/>
            <person name="Herden C."/>
            <person name="Eisenberg T."/>
        </authorList>
    </citation>
    <scope>NUCLEOTIDE SEQUENCE [LARGE SCALE GENOMIC DNA]</scope>
    <source>
        <strain evidence="2 3">LHL191014123</strain>
    </source>
</reference>
<evidence type="ECO:0000313" key="3">
    <source>
        <dbReference type="Proteomes" id="UP000526184"/>
    </source>
</evidence>
<dbReference type="InterPro" id="IPR046350">
    <property type="entry name" value="Cystatin_sf"/>
</dbReference>
<dbReference type="EMBL" id="JABMKT010000034">
    <property type="protein sequence ID" value="NYV28325.1"/>
    <property type="molecule type" value="Genomic_DNA"/>
</dbReference>
<evidence type="ECO:0000313" key="2">
    <source>
        <dbReference type="EMBL" id="NYV28325.1"/>
    </source>
</evidence>
<dbReference type="OrthoDB" id="80692at2"/>
<organism evidence="2 3">
    <name type="scientific">Streptobacillus felis</name>
    <dbReference type="NCBI Taxonomy" id="1384509"/>
    <lineage>
        <taxon>Bacteria</taxon>
        <taxon>Fusobacteriati</taxon>
        <taxon>Fusobacteriota</taxon>
        <taxon>Fusobacteriia</taxon>
        <taxon>Fusobacteriales</taxon>
        <taxon>Leptotrichiaceae</taxon>
        <taxon>Streptobacillus</taxon>
    </lineage>
</organism>
<proteinExistence type="predicted"/>
<dbReference type="Gene3D" id="3.10.450.40">
    <property type="match status" value="2"/>
</dbReference>